<dbReference type="PROSITE" id="PS50110">
    <property type="entry name" value="RESPONSE_REGULATORY"/>
    <property type="match status" value="1"/>
</dbReference>
<name>A0A8J3GK16_9HYPH</name>
<gene>
    <name evidence="3" type="primary">exsF</name>
    <name evidence="3" type="ORF">GCM10016234_00710</name>
</gene>
<evidence type="ECO:0000313" key="3">
    <source>
        <dbReference type="EMBL" id="GHD05120.1"/>
    </source>
</evidence>
<accession>A0A8J3GK16</accession>
<proteinExistence type="predicted"/>
<protein>
    <submittedName>
        <fullName evidence="3">Response regulator</fullName>
    </submittedName>
</protein>
<dbReference type="AlphaFoldDB" id="A0A8J3GK16"/>
<dbReference type="Proteomes" id="UP000630142">
    <property type="component" value="Unassembled WGS sequence"/>
</dbReference>
<dbReference type="InterPro" id="IPR001789">
    <property type="entry name" value="Sig_transdc_resp-reg_receiver"/>
</dbReference>
<keyword evidence="1" id="KW-0597">Phosphoprotein</keyword>
<reference evidence="3" key="1">
    <citation type="journal article" date="2014" name="Int. J. Syst. Evol. Microbiol.">
        <title>Complete genome sequence of Corynebacterium casei LMG S-19264T (=DSM 44701T), isolated from a smear-ripened cheese.</title>
        <authorList>
            <consortium name="US DOE Joint Genome Institute (JGI-PGF)"/>
            <person name="Walter F."/>
            <person name="Albersmeier A."/>
            <person name="Kalinowski J."/>
            <person name="Ruckert C."/>
        </authorList>
    </citation>
    <scope>NUCLEOTIDE SEQUENCE</scope>
    <source>
        <strain evidence="3">KCTC 42249</strain>
    </source>
</reference>
<evidence type="ECO:0000259" key="2">
    <source>
        <dbReference type="PROSITE" id="PS50110"/>
    </source>
</evidence>
<dbReference type="EMBL" id="BMZQ01000001">
    <property type="protein sequence ID" value="GHD05120.1"/>
    <property type="molecule type" value="Genomic_DNA"/>
</dbReference>
<evidence type="ECO:0000313" key="4">
    <source>
        <dbReference type="Proteomes" id="UP000630142"/>
    </source>
</evidence>
<feature type="domain" description="Response regulatory" evidence="2">
    <location>
        <begin position="10"/>
        <end position="121"/>
    </location>
</feature>
<keyword evidence="4" id="KW-1185">Reference proteome</keyword>
<dbReference type="SUPFAM" id="SSF52172">
    <property type="entry name" value="CheY-like"/>
    <property type="match status" value="1"/>
</dbReference>
<evidence type="ECO:0000256" key="1">
    <source>
        <dbReference type="PROSITE-ProRule" id="PRU00169"/>
    </source>
</evidence>
<comment type="caution">
    <text evidence="3">The sequence shown here is derived from an EMBL/GenBank/DDBJ whole genome shotgun (WGS) entry which is preliminary data.</text>
</comment>
<organism evidence="3 4">
    <name type="scientific">Tianweitania populi</name>
    <dbReference type="NCBI Taxonomy" id="1607949"/>
    <lineage>
        <taxon>Bacteria</taxon>
        <taxon>Pseudomonadati</taxon>
        <taxon>Pseudomonadota</taxon>
        <taxon>Alphaproteobacteria</taxon>
        <taxon>Hyphomicrobiales</taxon>
        <taxon>Phyllobacteriaceae</taxon>
        <taxon>Tianweitania</taxon>
    </lineage>
</organism>
<feature type="modified residue" description="4-aspartylphosphate" evidence="1">
    <location>
        <position position="61"/>
    </location>
</feature>
<dbReference type="GO" id="GO:0000160">
    <property type="term" value="P:phosphorelay signal transduction system"/>
    <property type="evidence" value="ECO:0007669"/>
    <property type="project" value="InterPro"/>
</dbReference>
<dbReference type="InterPro" id="IPR011006">
    <property type="entry name" value="CheY-like_superfamily"/>
</dbReference>
<dbReference type="RefSeq" id="WP_189500793.1">
    <property type="nucleotide sequence ID" value="NZ_BMZQ01000001.1"/>
</dbReference>
<dbReference type="Gene3D" id="3.40.50.2300">
    <property type="match status" value="1"/>
</dbReference>
<sequence length="121" mass="13352">MNQATLRDCRILVVEDEYMLADELRSELLDAGAIVLGPVGTIEDALELISAETAMDGAILDINLRGEMVFPAADLLTQRNVPFAFATGYEDSAIPDRFKQITRCEKPVDLNRITQALRQVA</sequence>
<reference evidence="3" key="2">
    <citation type="submission" date="2020-09" db="EMBL/GenBank/DDBJ databases">
        <authorList>
            <person name="Sun Q."/>
            <person name="Kim S."/>
        </authorList>
    </citation>
    <scope>NUCLEOTIDE SEQUENCE</scope>
    <source>
        <strain evidence="3">KCTC 42249</strain>
    </source>
</reference>